<name>A0A2U2N9V4_9GAMM</name>
<evidence type="ECO:0000313" key="10">
    <source>
        <dbReference type="EMBL" id="PWG65729.1"/>
    </source>
</evidence>
<evidence type="ECO:0000313" key="11">
    <source>
        <dbReference type="Proteomes" id="UP000245474"/>
    </source>
</evidence>
<evidence type="ECO:0000256" key="3">
    <source>
        <dbReference type="ARBA" id="ARBA00022448"/>
    </source>
</evidence>
<comment type="similarity">
    <text evidence="2 8">Belongs to the BioY family.</text>
</comment>
<evidence type="ECO:0000256" key="5">
    <source>
        <dbReference type="ARBA" id="ARBA00022692"/>
    </source>
</evidence>
<keyword evidence="3 8" id="KW-0813">Transport</keyword>
<feature type="transmembrane region" description="Helical" evidence="9">
    <location>
        <begin position="56"/>
        <end position="73"/>
    </location>
</feature>
<dbReference type="PANTHER" id="PTHR34295:SF4">
    <property type="entry name" value="BIOTIN TRANSPORTER BIOY-RELATED"/>
    <property type="match status" value="1"/>
</dbReference>
<keyword evidence="11" id="KW-1185">Reference proteome</keyword>
<dbReference type="EMBL" id="QFFI01000001">
    <property type="protein sequence ID" value="PWG65729.1"/>
    <property type="molecule type" value="Genomic_DNA"/>
</dbReference>
<evidence type="ECO:0000256" key="2">
    <source>
        <dbReference type="ARBA" id="ARBA00010692"/>
    </source>
</evidence>
<keyword evidence="7 8" id="KW-0472">Membrane</keyword>
<sequence length="182" mass="18403">MSHPTRDLVLMGLFAAVMAALGLMPKITLGFGVPITAQSMGVMLAGCILGARRGAGAMAIFVLLVLLGLPLLAGGRGGLGILAGPTGGFLLGFVLGAWITGLLAERLPVRPPVPRFLIASVVGGIGGLYLPGVPYWALITDTSIAQVLLLSAGFLPGDLLKAVAAALVAAAVQRGYPVLQRA</sequence>
<evidence type="ECO:0000256" key="6">
    <source>
        <dbReference type="ARBA" id="ARBA00022989"/>
    </source>
</evidence>
<evidence type="ECO:0000256" key="7">
    <source>
        <dbReference type="ARBA" id="ARBA00023136"/>
    </source>
</evidence>
<accession>A0A2U2N9V4</accession>
<evidence type="ECO:0000256" key="1">
    <source>
        <dbReference type="ARBA" id="ARBA00004651"/>
    </source>
</evidence>
<dbReference type="PIRSF" id="PIRSF016661">
    <property type="entry name" value="BioY"/>
    <property type="match status" value="1"/>
</dbReference>
<feature type="transmembrane region" description="Helical" evidence="9">
    <location>
        <begin position="7"/>
        <end position="25"/>
    </location>
</feature>
<dbReference type="PANTHER" id="PTHR34295">
    <property type="entry name" value="BIOTIN TRANSPORTER BIOY"/>
    <property type="match status" value="1"/>
</dbReference>
<proteinExistence type="inferred from homology"/>
<dbReference type="Pfam" id="PF02632">
    <property type="entry name" value="BioY"/>
    <property type="match status" value="1"/>
</dbReference>
<feature type="transmembrane region" description="Helical" evidence="9">
    <location>
        <begin position="79"/>
        <end position="104"/>
    </location>
</feature>
<evidence type="ECO:0000256" key="9">
    <source>
        <dbReference type="SAM" id="Phobius"/>
    </source>
</evidence>
<organism evidence="10 11">
    <name type="scientific">Sediminicurvatus halobius</name>
    <dbReference type="NCBI Taxonomy" id="2182432"/>
    <lineage>
        <taxon>Bacteria</taxon>
        <taxon>Pseudomonadati</taxon>
        <taxon>Pseudomonadota</taxon>
        <taxon>Gammaproteobacteria</taxon>
        <taxon>Chromatiales</taxon>
        <taxon>Ectothiorhodospiraceae</taxon>
        <taxon>Sediminicurvatus</taxon>
    </lineage>
</organism>
<feature type="transmembrane region" description="Helical" evidence="9">
    <location>
        <begin position="144"/>
        <end position="172"/>
    </location>
</feature>
<reference evidence="10 11" key="1">
    <citation type="submission" date="2018-05" db="EMBL/GenBank/DDBJ databases">
        <title>Spiribacter halobius sp. nov., a moderately halophilic bacterium isolated from marine solar saltern.</title>
        <authorList>
            <person name="Zheng W.-S."/>
            <person name="Lu D.-C."/>
            <person name="Du Z.-J."/>
        </authorList>
    </citation>
    <scope>NUCLEOTIDE SEQUENCE [LARGE SCALE GENOMIC DNA]</scope>
    <source>
        <strain evidence="10 11">E85</strain>
    </source>
</reference>
<dbReference type="RefSeq" id="WP_109675037.1">
    <property type="nucleotide sequence ID" value="NZ_CP086615.1"/>
</dbReference>
<feature type="transmembrane region" description="Helical" evidence="9">
    <location>
        <begin position="116"/>
        <end position="138"/>
    </location>
</feature>
<comment type="subcellular location">
    <subcellularLocation>
        <location evidence="1 8">Cell membrane</location>
        <topology evidence="1 8">Multi-pass membrane protein</topology>
    </subcellularLocation>
</comment>
<keyword evidence="5 9" id="KW-0812">Transmembrane</keyword>
<dbReference type="OrthoDB" id="9803495at2"/>
<dbReference type="InterPro" id="IPR003784">
    <property type="entry name" value="BioY"/>
</dbReference>
<keyword evidence="6 9" id="KW-1133">Transmembrane helix</keyword>
<dbReference type="Gene3D" id="1.10.1760.20">
    <property type="match status" value="1"/>
</dbReference>
<comment type="caution">
    <text evidence="10">The sequence shown here is derived from an EMBL/GenBank/DDBJ whole genome shotgun (WGS) entry which is preliminary data.</text>
</comment>
<evidence type="ECO:0000256" key="4">
    <source>
        <dbReference type="ARBA" id="ARBA00022475"/>
    </source>
</evidence>
<gene>
    <name evidence="10" type="ORF">DEM34_00195</name>
</gene>
<dbReference type="Proteomes" id="UP000245474">
    <property type="component" value="Unassembled WGS sequence"/>
</dbReference>
<keyword evidence="4 8" id="KW-1003">Cell membrane</keyword>
<protein>
    <recommendedName>
        <fullName evidence="8">Biotin transporter</fullName>
    </recommendedName>
</protein>
<dbReference type="AlphaFoldDB" id="A0A2U2N9V4"/>
<evidence type="ECO:0000256" key="8">
    <source>
        <dbReference type="PIRNR" id="PIRNR016661"/>
    </source>
</evidence>
<dbReference type="GO" id="GO:0015225">
    <property type="term" value="F:biotin transmembrane transporter activity"/>
    <property type="evidence" value="ECO:0007669"/>
    <property type="project" value="UniProtKB-UniRule"/>
</dbReference>
<dbReference type="GO" id="GO:0005886">
    <property type="term" value="C:plasma membrane"/>
    <property type="evidence" value="ECO:0007669"/>
    <property type="project" value="UniProtKB-SubCell"/>
</dbReference>